<evidence type="ECO:0000256" key="1">
    <source>
        <dbReference type="SAM" id="MobiDB-lite"/>
    </source>
</evidence>
<evidence type="ECO:0000313" key="3">
    <source>
        <dbReference type="Proteomes" id="UP000593663"/>
    </source>
</evidence>
<dbReference type="Pfam" id="PF05284">
    <property type="entry name" value="DUF736"/>
    <property type="match status" value="1"/>
</dbReference>
<feature type="compositionally biased region" description="Polar residues" evidence="1">
    <location>
        <begin position="161"/>
        <end position="172"/>
    </location>
</feature>
<accession>A0A7M2GQA2</accession>
<geneLocation type="plasmid" evidence="2 3">
    <name>p1</name>
</geneLocation>
<dbReference type="KEGG" id="sbar:H5V43_21885"/>
<gene>
    <name evidence="2" type="ORF">H5V43_21885</name>
</gene>
<feature type="region of interest" description="Disordered" evidence="1">
    <location>
        <begin position="111"/>
        <end position="172"/>
    </location>
</feature>
<keyword evidence="2" id="KW-0614">Plasmid</keyword>
<organism evidence="2 3">
    <name type="scientific">Sphingobium fuliginis (strain ATCC 27551)</name>
    <dbReference type="NCBI Taxonomy" id="336203"/>
    <lineage>
        <taxon>Bacteria</taxon>
        <taxon>Pseudomonadati</taxon>
        <taxon>Pseudomonadota</taxon>
        <taxon>Alphaproteobacteria</taxon>
        <taxon>Sphingomonadales</taxon>
        <taxon>Sphingomonadaceae</taxon>
        <taxon>Sphingobium</taxon>
    </lineage>
</organism>
<reference evidence="3" key="1">
    <citation type="submission" date="2020-08" db="EMBL/GenBank/DDBJ databases">
        <title>Complete genome sequence of Sphingobium barthaii strain KK22, a high-molecular-weight polycyclic aromatic hydrocarbon-degrading soil bacterium.</title>
        <authorList>
            <person name="Mori J.F."/>
            <person name="Kanaly R.A."/>
        </authorList>
    </citation>
    <scope>NUCLEOTIDE SEQUENCE [LARGE SCALE GENOMIC DNA]</scope>
    <source>
        <strain evidence="3">KK22</strain>
        <plasmid evidence="3">p1</plasmid>
    </source>
</reference>
<dbReference type="EMBL" id="CP060037">
    <property type="protein sequence ID" value="QOT74525.1"/>
    <property type="molecule type" value="Genomic_DNA"/>
</dbReference>
<evidence type="ECO:0000313" key="2">
    <source>
        <dbReference type="EMBL" id="QOT74525.1"/>
    </source>
</evidence>
<protein>
    <submittedName>
        <fullName evidence="2">DUF736 domain-containing protein</fullName>
    </submittedName>
</protein>
<proteinExistence type="predicted"/>
<sequence>MNIGSISQNESGTFLGKISTLTVSLTIALREVHSTNPRAPKYEIFALSAAKQWVQVGAFFELPANGTGEMFLNGKIEDPSFDKPLYISAFRQDDGSYNIVWSRPNRKRDVDAAMAPRQADSGLPPLPGGEAAPAGGDGLGESTAQGGFGEEQPRSGRGKRQQQTGSDETIAA</sequence>
<dbReference type="InterPro" id="IPR007948">
    <property type="entry name" value="DUF736"/>
</dbReference>
<name>A0A7M2GQA2_SPHSA</name>
<dbReference type="Proteomes" id="UP000593663">
    <property type="component" value="Plasmid p1"/>
</dbReference>
<dbReference type="AlphaFoldDB" id="A0A7M2GQA2"/>
<dbReference type="RefSeq" id="WP_025548983.1">
    <property type="nucleotide sequence ID" value="NZ_BATN01000031.1"/>
</dbReference>